<dbReference type="Proteomes" id="UP001483337">
    <property type="component" value="Chromosome"/>
</dbReference>
<dbReference type="SUPFAM" id="SSF55874">
    <property type="entry name" value="ATPase domain of HSP90 chaperone/DNA topoisomerase II/histidine kinase"/>
    <property type="match status" value="1"/>
</dbReference>
<dbReference type="InterPro" id="IPR005467">
    <property type="entry name" value="His_kinase_dom"/>
</dbReference>
<dbReference type="InterPro" id="IPR016132">
    <property type="entry name" value="Phyto_chromo_attachment"/>
</dbReference>
<dbReference type="Gene3D" id="3.30.450.40">
    <property type="match status" value="3"/>
</dbReference>
<evidence type="ECO:0000313" key="11">
    <source>
        <dbReference type="Proteomes" id="UP001483337"/>
    </source>
</evidence>
<dbReference type="CDD" id="cd00082">
    <property type="entry name" value="HisKA"/>
    <property type="match status" value="1"/>
</dbReference>
<name>A0ABZ2URI8_9CYAN</name>
<reference evidence="10 11" key="1">
    <citation type="submission" date="2024-04" db="EMBL/GenBank/DDBJ databases">
        <title>Okeanomitos corallinicola gen. &amp; sp. nov. (Nostocales, Cyanobacteria), a new toxic marine heterocyst-forming cyanobacterium from a coral reef.</title>
        <authorList>
            <person name="Li H."/>
            <person name="Li R."/>
            <person name="Kang J."/>
            <person name="Hii K.S."/>
            <person name="Mohamed H.F."/>
            <person name="Xu X."/>
            <person name="Luo Z."/>
        </authorList>
    </citation>
    <scope>NUCLEOTIDE SEQUENCE [LARGE SCALE GENOMIC DNA]</scope>
    <source>
        <strain evidence="10 11">TIOX110</strain>
    </source>
</reference>
<dbReference type="RefSeq" id="WP_353930504.1">
    <property type="nucleotide sequence ID" value="NZ_CP150886.1"/>
</dbReference>
<evidence type="ECO:0000256" key="7">
    <source>
        <dbReference type="SAM" id="Coils"/>
    </source>
</evidence>
<feature type="coiled-coil region" evidence="7">
    <location>
        <begin position="585"/>
        <end position="636"/>
    </location>
</feature>
<dbReference type="InterPro" id="IPR029016">
    <property type="entry name" value="GAF-like_dom_sf"/>
</dbReference>
<dbReference type="EC" id="2.7.13.3" evidence="3"/>
<keyword evidence="5" id="KW-0418">Kinase</keyword>
<organism evidence="10 11">
    <name type="scientific">Okeanomitos corallinicola TIOX110</name>
    <dbReference type="NCBI Taxonomy" id="3133117"/>
    <lineage>
        <taxon>Bacteria</taxon>
        <taxon>Bacillati</taxon>
        <taxon>Cyanobacteriota</taxon>
        <taxon>Cyanophyceae</taxon>
        <taxon>Nostocales</taxon>
        <taxon>Aphanizomenonaceae</taxon>
        <taxon>Okeanomitos</taxon>
    </lineage>
</organism>
<evidence type="ECO:0000256" key="3">
    <source>
        <dbReference type="ARBA" id="ARBA00012438"/>
    </source>
</evidence>
<comment type="similarity">
    <text evidence="2">In the N-terminal section; belongs to the phytochrome family.</text>
</comment>
<keyword evidence="4" id="KW-0597">Phosphoprotein</keyword>
<dbReference type="PANTHER" id="PTHR43065:SF48">
    <property type="entry name" value="HISTIDINE KINASE"/>
    <property type="match status" value="1"/>
</dbReference>
<sequence>MTFTDKAENWQQSIDQENLLHRMIKQIRRSLDLQEILTSTVTEVRSFLRTDRVKIYRFAADGSGEVIAESIHQQQLPSLLGLHFPAADIPESAREMFLLTRQRSIVDVSAGIIGLSPLKSARNGKSLRTQNIHYRQVDPCHIQYLEAMGVLSSLVVPILEYDPTGESKQPKLWGLLVSHHSKPRTVLKRELKVIQQIADQVAIAISQSHLLSEARAKQQREAIVNKITTLLHQLPTIQLQKALEITTASFNGIGGRLYIQQTQELYIYGKQPNLSEESDQILIEQNPVWQSYLTAYKAGEIGVISDLYQQSNLRFLHRVFKQTQIRGIMIIPLHYRENLIGALTIFRPEFDSEILWAGRSDANIRQDLPRLSFTAWREEKKGQAPAWNPEDISLAQALCHNFSMAIQQQLTTQELHLLNANLEIRVKEQTAELEKTLLLTKAIKQVTDQIRITLDLNTILQTIVKEVRPLLNSDRVLIYQLFSESNGEVIVEEVSGNWQSILGLQLSSECFPQEYVQLYLEGRVRAIHNVATDQLSDCHRELLESMQVQANLIVPIKMEKQLWGLLVAHQCQFPRTWQDAEIDLLQQLADQAAIAIQQAQLYEQSCVAEAKATTKAAQLEHTLHQLQETQAQLIQTEKMSGLGQLVAGIAHEINNPVNFIYGNLCHASNYTEDLLKLLQLYQCHYPNPSTEITSIIEAIDLNFLVQDLPKIMSSMRLGSDRIRSIVLSLRNFSRLDEAENKRVDLHEGIDNTLLILQHRLRPHSQFPGIKIIKDYGDLPKVECYAGQMNQVFMNVISNAIDVLTDEIEQNPHIIHTKPLPTIRISTRVSPTHPYLLISIADNGPGMSKDVKKRIFDPFFTTKPVGKGTGLGLAISYQIIVEKHGGLMECISEPGKGTEFWIEIPAKLAKGENY</sequence>
<dbReference type="PROSITE" id="PS50109">
    <property type="entry name" value="HIS_KIN"/>
    <property type="match status" value="1"/>
</dbReference>
<evidence type="ECO:0000313" key="10">
    <source>
        <dbReference type="EMBL" id="WZB87592.1"/>
    </source>
</evidence>
<evidence type="ECO:0000256" key="2">
    <source>
        <dbReference type="ARBA" id="ARBA00006402"/>
    </source>
</evidence>
<dbReference type="InterPro" id="IPR036890">
    <property type="entry name" value="HATPase_C_sf"/>
</dbReference>
<evidence type="ECO:0000259" key="9">
    <source>
        <dbReference type="PROSITE" id="PS50109"/>
    </source>
</evidence>
<proteinExistence type="inferred from homology"/>
<keyword evidence="11" id="KW-1185">Reference proteome</keyword>
<feature type="domain" description="Histidine kinase" evidence="9">
    <location>
        <begin position="648"/>
        <end position="907"/>
    </location>
</feature>
<dbReference type="SMART" id="SM00065">
    <property type="entry name" value="GAF"/>
    <property type="match status" value="3"/>
</dbReference>
<dbReference type="Pfam" id="PF02518">
    <property type="entry name" value="HATPase_c"/>
    <property type="match status" value="1"/>
</dbReference>
<dbReference type="SMART" id="SM00387">
    <property type="entry name" value="HATPase_c"/>
    <property type="match status" value="1"/>
</dbReference>
<dbReference type="PROSITE" id="PS50046">
    <property type="entry name" value="PHYTOCHROME_2"/>
    <property type="match status" value="2"/>
</dbReference>
<evidence type="ECO:0000256" key="4">
    <source>
        <dbReference type="ARBA" id="ARBA00022553"/>
    </source>
</evidence>
<dbReference type="EMBL" id="CP150886">
    <property type="protein sequence ID" value="WZB87592.1"/>
    <property type="molecule type" value="Genomic_DNA"/>
</dbReference>
<evidence type="ECO:0000256" key="1">
    <source>
        <dbReference type="ARBA" id="ARBA00000085"/>
    </source>
</evidence>
<evidence type="ECO:0000256" key="5">
    <source>
        <dbReference type="ARBA" id="ARBA00022777"/>
    </source>
</evidence>
<dbReference type="InterPro" id="IPR013515">
    <property type="entry name" value="Phytochrome_cen-reg"/>
</dbReference>
<dbReference type="PRINTS" id="PR00344">
    <property type="entry name" value="BCTRLSENSOR"/>
</dbReference>
<protein>
    <recommendedName>
        <fullName evidence="3">histidine kinase</fullName>
        <ecNumber evidence="3">2.7.13.3</ecNumber>
    </recommendedName>
</protein>
<dbReference type="SUPFAM" id="SSF47384">
    <property type="entry name" value="Homodimeric domain of signal transducing histidine kinase"/>
    <property type="match status" value="1"/>
</dbReference>
<feature type="domain" description="Phytochrome chromophore attachment site" evidence="8">
    <location>
        <begin position="32"/>
        <end position="200"/>
    </location>
</feature>
<dbReference type="InterPro" id="IPR036097">
    <property type="entry name" value="HisK_dim/P_sf"/>
</dbReference>
<gene>
    <name evidence="10" type="ORF">WJM97_19875</name>
</gene>
<accession>A0ABZ2URI8</accession>
<comment type="catalytic activity">
    <reaction evidence="1">
        <text>ATP + protein L-histidine = ADP + protein N-phospho-L-histidine.</text>
        <dbReference type="EC" id="2.7.13.3"/>
    </reaction>
</comment>
<dbReference type="Pfam" id="PF00360">
    <property type="entry name" value="PHY"/>
    <property type="match status" value="1"/>
</dbReference>
<dbReference type="PANTHER" id="PTHR43065">
    <property type="entry name" value="SENSOR HISTIDINE KINASE"/>
    <property type="match status" value="1"/>
</dbReference>
<dbReference type="Gene3D" id="1.10.287.130">
    <property type="match status" value="1"/>
</dbReference>
<feature type="domain" description="Phytochrome chromophore attachment site" evidence="8">
    <location>
        <begin position="455"/>
        <end position="591"/>
    </location>
</feature>
<evidence type="ECO:0000259" key="8">
    <source>
        <dbReference type="PROSITE" id="PS50046"/>
    </source>
</evidence>
<dbReference type="InterPro" id="IPR003018">
    <property type="entry name" value="GAF"/>
</dbReference>
<keyword evidence="5" id="KW-0808">Transferase</keyword>
<keyword evidence="7" id="KW-0175">Coiled coil</keyword>
<dbReference type="SUPFAM" id="SSF55781">
    <property type="entry name" value="GAF domain-like"/>
    <property type="match status" value="3"/>
</dbReference>
<keyword evidence="6" id="KW-0902">Two-component regulatory system</keyword>
<dbReference type="InterPro" id="IPR004358">
    <property type="entry name" value="Sig_transdc_His_kin-like_C"/>
</dbReference>
<dbReference type="InterPro" id="IPR003661">
    <property type="entry name" value="HisK_dim/P_dom"/>
</dbReference>
<dbReference type="Pfam" id="PF01590">
    <property type="entry name" value="GAF"/>
    <property type="match status" value="2"/>
</dbReference>
<dbReference type="InterPro" id="IPR003594">
    <property type="entry name" value="HATPase_dom"/>
</dbReference>
<dbReference type="Gene3D" id="3.30.565.10">
    <property type="entry name" value="Histidine kinase-like ATPase, C-terminal domain"/>
    <property type="match status" value="1"/>
</dbReference>
<evidence type="ECO:0000256" key="6">
    <source>
        <dbReference type="ARBA" id="ARBA00023012"/>
    </source>
</evidence>